<name>A0A382RMF2_9ZZZZ</name>
<dbReference type="EMBL" id="UINC01122381">
    <property type="protein sequence ID" value="SVC98158.1"/>
    <property type="molecule type" value="Genomic_DNA"/>
</dbReference>
<dbReference type="AlphaFoldDB" id="A0A382RMF2"/>
<proteinExistence type="predicted"/>
<reference evidence="1" key="1">
    <citation type="submission" date="2018-05" db="EMBL/GenBank/DDBJ databases">
        <authorList>
            <person name="Lanie J.A."/>
            <person name="Ng W.-L."/>
            <person name="Kazmierczak K.M."/>
            <person name="Andrzejewski T.M."/>
            <person name="Davidsen T.M."/>
            <person name="Wayne K.J."/>
            <person name="Tettelin H."/>
            <person name="Glass J.I."/>
            <person name="Rusch D."/>
            <person name="Podicherti R."/>
            <person name="Tsui H.-C.T."/>
            <person name="Winkler M.E."/>
        </authorList>
    </citation>
    <scope>NUCLEOTIDE SEQUENCE</scope>
</reference>
<feature type="non-terminal residue" evidence="1">
    <location>
        <position position="110"/>
    </location>
</feature>
<evidence type="ECO:0000313" key="1">
    <source>
        <dbReference type="EMBL" id="SVC98158.1"/>
    </source>
</evidence>
<sequence>MSVMSGFRTELINKILGFNPHIIIKPYDKKINKEEVDKLDEIKKSISRIAFTFSGQGILINRENTTGIFVRSYLQNDIDKIDLIKNGIIDGSLNSFNKNTISIGKELAIS</sequence>
<gene>
    <name evidence="1" type="ORF">METZ01_LOCUS351012</name>
</gene>
<protein>
    <submittedName>
        <fullName evidence="1">Uncharacterized protein</fullName>
    </submittedName>
</protein>
<organism evidence="1">
    <name type="scientific">marine metagenome</name>
    <dbReference type="NCBI Taxonomy" id="408172"/>
    <lineage>
        <taxon>unclassified sequences</taxon>
        <taxon>metagenomes</taxon>
        <taxon>ecological metagenomes</taxon>
    </lineage>
</organism>
<accession>A0A382RMF2</accession>